<dbReference type="AlphaFoldDB" id="A0ABC8RZW0"/>
<comment type="caution">
    <text evidence="2">The sequence shown here is derived from an EMBL/GenBank/DDBJ whole genome shotgun (WGS) entry which is preliminary data.</text>
</comment>
<dbReference type="PANTHER" id="PTHR11439:SF461">
    <property type="entry name" value="OS10G0432200 PROTEIN"/>
    <property type="match status" value="1"/>
</dbReference>
<keyword evidence="1" id="KW-0732">Signal</keyword>
<sequence>MTSTTKEIVWLRWLLVDMRVSLSHLTPMYCDNRSSIQIAHNSIFHERTKHIEIDCHLTRHHLKHDTITFPFVCSSLQIADFFTKSHSISRFRFLVGKLSMLVAATS</sequence>
<name>A0ABC8RZW0_9AQUA</name>
<dbReference type="CDD" id="cd09272">
    <property type="entry name" value="RNase_HI_RT_Ty1"/>
    <property type="match status" value="1"/>
</dbReference>
<proteinExistence type="predicted"/>
<reference evidence="2 3" key="1">
    <citation type="submission" date="2024-02" db="EMBL/GenBank/DDBJ databases">
        <authorList>
            <person name="Vignale AGUSTIN F."/>
            <person name="Sosa J E."/>
            <person name="Modenutti C."/>
        </authorList>
    </citation>
    <scope>NUCLEOTIDE SEQUENCE [LARGE SCALE GENOMIC DNA]</scope>
</reference>
<accession>A0ABC8RZW0</accession>
<protein>
    <recommendedName>
        <fullName evidence="4">Copia protein</fullName>
    </recommendedName>
</protein>
<feature type="chain" id="PRO_5044896643" description="Copia protein" evidence="1">
    <location>
        <begin position="24"/>
        <end position="106"/>
    </location>
</feature>
<feature type="signal peptide" evidence="1">
    <location>
        <begin position="1"/>
        <end position="23"/>
    </location>
</feature>
<gene>
    <name evidence="2" type="ORF">ILEXP_LOCUS18563</name>
</gene>
<keyword evidence="3" id="KW-1185">Reference proteome</keyword>
<evidence type="ECO:0000313" key="2">
    <source>
        <dbReference type="EMBL" id="CAK9150412.1"/>
    </source>
</evidence>
<dbReference type="EMBL" id="CAUOFW020002036">
    <property type="protein sequence ID" value="CAK9150412.1"/>
    <property type="molecule type" value="Genomic_DNA"/>
</dbReference>
<evidence type="ECO:0008006" key="4">
    <source>
        <dbReference type="Google" id="ProtNLM"/>
    </source>
</evidence>
<evidence type="ECO:0000256" key="1">
    <source>
        <dbReference type="SAM" id="SignalP"/>
    </source>
</evidence>
<dbReference type="PANTHER" id="PTHR11439">
    <property type="entry name" value="GAG-POL-RELATED RETROTRANSPOSON"/>
    <property type="match status" value="1"/>
</dbReference>
<evidence type="ECO:0000313" key="3">
    <source>
        <dbReference type="Proteomes" id="UP001642360"/>
    </source>
</evidence>
<organism evidence="2 3">
    <name type="scientific">Ilex paraguariensis</name>
    <name type="common">yerba mate</name>
    <dbReference type="NCBI Taxonomy" id="185542"/>
    <lineage>
        <taxon>Eukaryota</taxon>
        <taxon>Viridiplantae</taxon>
        <taxon>Streptophyta</taxon>
        <taxon>Embryophyta</taxon>
        <taxon>Tracheophyta</taxon>
        <taxon>Spermatophyta</taxon>
        <taxon>Magnoliopsida</taxon>
        <taxon>eudicotyledons</taxon>
        <taxon>Gunneridae</taxon>
        <taxon>Pentapetalae</taxon>
        <taxon>asterids</taxon>
        <taxon>campanulids</taxon>
        <taxon>Aquifoliales</taxon>
        <taxon>Aquifoliaceae</taxon>
        <taxon>Ilex</taxon>
    </lineage>
</organism>
<dbReference type="Proteomes" id="UP001642360">
    <property type="component" value="Unassembled WGS sequence"/>
</dbReference>